<evidence type="ECO:0000313" key="2">
    <source>
        <dbReference type="EMBL" id="SHG04381.1"/>
    </source>
</evidence>
<dbReference type="STRING" id="271157.SAMN05444396_1041"/>
<gene>
    <name evidence="2" type="ORF">SAMN05444396_1041</name>
</gene>
<dbReference type="Proteomes" id="UP000184036">
    <property type="component" value="Unassembled WGS sequence"/>
</dbReference>
<accession>A0A1M5GLG1</accession>
<name>A0A1M5GLG1_9FLAO</name>
<organism evidence="2 3">
    <name type="scientific">Flavobacterium segetis</name>
    <dbReference type="NCBI Taxonomy" id="271157"/>
    <lineage>
        <taxon>Bacteria</taxon>
        <taxon>Pseudomonadati</taxon>
        <taxon>Bacteroidota</taxon>
        <taxon>Flavobacteriia</taxon>
        <taxon>Flavobacteriales</taxon>
        <taxon>Flavobacteriaceae</taxon>
        <taxon>Flavobacterium</taxon>
    </lineage>
</organism>
<evidence type="ECO:0000259" key="1">
    <source>
        <dbReference type="Pfam" id="PF05598"/>
    </source>
</evidence>
<dbReference type="EMBL" id="FQWE01000004">
    <property type="protein sequence ID" value="SHG04381.1"/>
    <property type="molecule type" value="Genomic_DNA"/>
</dbReference>
<feature type="non-terminal residue" evidence="2">
    <location>
        <position position="114"/>
    </location>
</feature>
<reference evidence="3" key="1">
    <citation type="submission" date="2016-11" db="EMBL/GenBank/DDBJ databases">
        <authorList>
            <person name="Varghese N."/>
            <person name="Submissions S."/>
        </authorList>
    </citation>
    <scope>NUCLEOTIDE SEQUENCE [LARGE SCALE GENOMIC DNA]</scope>
    <source>
        <strain evidence="3">DSM 19741</strain>
    </source>
</reference>
<dbReference type="InterPro" id="IPR008490">
    <property type="entry name" value="Transposase_InsH_N"/>
</dbReference>
<feature type="domain" description="Transposase InsH N-terminal" evidence="1">
    <location>
        <begin position="6"/>
        <end position="94"/>
    </location>
</feature>
<dbReference type="PANTHER" id="PTHR33408:SF2">
    <property type="entry name" value="TRANSPOSASE DDE DOMAIN-CONTAINING PROTEIN"/>
    <property type="match status" value="1"/>
</dbReference>
<sequence length="114" mass="13056">MCFSSLEDTILPDNPVRFIDALSLTAMGFTVQTIKSEGRPSYDTKLFLKIYLYGYLNGLRSSRKLEKECARNIELQWLLLGIKPNYHSISDFRKGNPAGLKKLFKLFVSFLKDA</sequence>
<proteinExistence type="predicted"/>
<dbReference type="PANTHER" id="PTHR33408">
    <property type="entry name" value="TRANSPOSASE"/>
    <property type="match status" value="1"/>
</dbReference>
<protein>
    <submittedName>
        <fullName evidence="2">Transposase domain</fullName>
    </submittedName>
</protein>
<keyword evidence="3" id="KW-1185">Reference proteome</keyword>
<dbReference type="Pfam" id="PF05598">
    <property type="entry name" value="DUF772"/>
    <property type="match status" value="1"/>
</dbReference>
<evidence type="ECO:0000313" key="3">
    <source>
        <dbReference type="Proteomes" id="UP000184036"/>
    </source>
</evidence>
<dbReference type="AlphaFoldDB" id="A0A1M5GLG1"/>